<evidence type="ECO:0000259" key="1">
    <source>
        <dbReference type="PROSITE" id="PS50234"/>
    </source>
</evidence>
<feature type="domain" description="VWFA" evidence="1">
    <location>
        <begin position="95"/>
        <end position="295"/>
    </location>
</feature>
<dbReference type="EMBL" id="JAPDFW010000134">
    <property type="protein sequence ID" value="KAJ5067096.1"/>
    <property type="molecule type" value="Genomic_DNA"/>
</dbReference>
<dbReference type="InterPro" id="IPR036465">
    <property type="entry name" value="vWFA_dom_sf"/>
</dbReference>
<dbReference type="SMART" id="SM00327">
    <property type="entry name" value="VWA"/>
    <property type="match status" value="1"/>
</dbReference>
<keyword evidence="3" id="KW-1185">Reference proteome</keyword>
<evidence type="ECO:0000313" key="3">
    <source>
        <dbReference type="Proteomes" id="UP001149090"/>
    </source>
</evidence>
<proteinExistence type="predicted"/>
<name>A0A9Q0L6R4_ANAIG</name>
<dbReference type="AlphaFoldDB" id="A0A9Q0L6R4"/>
<sequence length="456" mass="51617">MSSCAFHGAKDTTNTRLKIRSRRTPSIPKMTYHGLFFEYYFNAGKIEKQKIFTAEPFCGIVNNLETNEKEYFLSLATKSKYDGEGIQEIGRPKLNCVIVLDISGSMSCSFTGEYHNVESHSSKLEIAKRSLLGLVGHLNDEDNFGVVIFDDDAEELIAFQNFGKIDKEKMNDKINKLKTRGGTNMAEGFIEGSRMIEKYLKSQEKEDLERENRIIFLTDAQPTTGETRSEGLFTLARKASEKAIFTTFIGIGVDFNVELIDIITKTKGANYYSVNSSSEFKRRMDTDFDYVMTPICFDATIKVDGAKILSVYGSPDAESEKETTIANISTVMPSNVNENNEVQGGVLLLKMDKSVGDGLPLNITISFKDKLGKEYQEVINIAFPELQNDQSEFFQDLSIRKAILLVRFVDIVNNFQRNDEGKEKVKKFIDYLEKEIKIIGDEKLNREVELLNDLLK</sequence>
<dbReference type="PANTHER" id="PTHR10166:SF37">
    <property type="entry name" value="STOLID, ISOFORM H"/>
    <property type="match status" value="1"/>
</dbReference>
<dbReference type="GO" id="GO:0005891">
    <property type="term" value="C:voltage-gated calcium channel complex"/>
    <property type="evidence" value="ECO:0007669"/>
    <property type="project" value="TreeGrafter"/>
</dbReference>
<dbReference type="Proteomes" id="UP001149090">
    <property type="component" value="Unassembled WGS sequence"/>
</dbReference>
<dbReference type="GO" id="GO:0005245">
    <property type="term" value="F:voltage-gated calcium channel activity"/>
    <property type="evidence" value="ECO:0007669"/>
    <property type="project" value="TreeGrafter"/>
</dbReference>
<accession>A0A9Q0L6R4</accession>
<dbReference type="InterPro" id="IPR002035">
    <property type="entry name" value="VWF_A"/>
</dbReference>
<protein>
    <submittedName>
        <fullName evidence="2">Calcium-activated chloride channel regulator</fullName>
    </submittedName>
</protein>
<organism evidence="2 3">
    <name type="scientific">Anaeramoeba ignava</name>
    <name type="common">Anaerobic marine amoeba</name>
    <dbReference type="NCBI Taxonomy" id="1746090"/>
    <lineage>
        <taxon>Eukaryota</taxon>
        <taxon>Metamonada</taxon>
        <taxon>Anaeramoebidae</taxon>
        <taxon>Anaeramoeba</taxon>
    </lineage>
</organism>
<gene>
    <name evidence="2" type="ORF">M0811_13246</name>
</gene>
<dbReference type="PANTHER" id="PTHR10166">
    <property type="entry name" value="VOLTAGE-DEPENDENT CALCIUM CHANNEL SUBUNIT ALPHA-2/DELTA-RELATED"/>
    <property type="match status" value="1"/>
</dbReference>
<dbReference type="SUPFAM" id="SSF53300">
    <property type="entry name" value="vWA-like"/>
    <property type="match status" value="1"/>
</dbReference>
<dbReference type="OrthoDB" id="299997at2759"/>
<comment type="caution">
    <text evidence="2">The sequence shown here is derived from an EMBL/GenBank/DDBJ whole genome shotgun (WGS) entry which is preliminary data.</text>
</comment>
<dbReference type="Pfam" id="PF00092">
    <property type="entry name" value="VWA"/>
    <property type="match status" value="1"/>
</dbReference>
<dbReference type="PROSITE" id="PS50234">
    <property type="entry name" value="VWFA"/>
    <property type="match status" value="1"/>
</dbReference>
<reference evidence="2" key="1">
    <citation type="submission" date="2022-10" db="EMBL/GenBank/DDBJ databases">
        <title>Novel sulphate-reducing endosymbionts in the free-living metamonad Anaeramoeba.</title>
        <authorList>
            <person name="Jerlstrom-Hultqvist J."/>
            <person name="Cepicka I."/>
            <person name="Gallot-Lavallee L."/>
            <person name="Salas-Leiva D."/>
            <person name="Curtis B.A."/>
            <person name="Zahonova K."/>
            <person name="Pipaliya S."/>
            <person name="Dacks J."/>
            <person name="Roger A.J."/>
        </authorList>
    </citation>
    <scope>NUCLEOTIDE SEQUENCE</scope>
    <source>
        <strain evidence="2">BMAN</strain>
    </source>
</reference>
<dbReference type="OMA" id="ICFDATI"/>
<dbReference type="InterPro" id="IPR051173">
    <property type="entry name" value="Ca_channel_alpha-2/delta"/>
</dbReference>
<evidence type="ECO:0000313" key="2">
    <source>
        <dbReference type="EMBL" id="KAJ5067096.1"/>
    </source>
</evidence>
<dbReference type="Gene3D" id="3.40.50.410">
    <property type="entry name" value="von Willebrand factor, type A domain"/>
    <property type="match status" value="1"/>
</dbReference>